<proteinExistence type="predicted"/>
<dbReference type="KEGG" id="mee:DA075_32985"/>
<dbReference type="Proteomes" id="UP000244755">
    <property type="component" value="Chromosome 2"/>
</dbReference>
<dbReference type="PROSITE" id="PS50995">
    <property type="entry name" value="HTH_MARR_2"/>
    <property type="match status" value="1"/>
</dbReference>
<organism evidence="2 3">
    <name type="scientific">Methylobacterium currus</name>
    <dbReference type="NCBI Taxonomy" id="2051553"/>
    <lineage>
        <taxon>Bacteria</taxon>
        <taxon>Pseudomonadati</taxon>
        <taxon>Pseudomonadota</taxon>
        <taxon>Alphaproteobacteria</taxon>
        <taxon>Hyphomicrobiales</taxon>
        <taxon>Methylobacteriaceae</taxon>
        <taxon>Methylobacterium</taxon>
    </lineage>
</organism>
<dbReference type="RefSeq" id="WP_099957323.1">
    <property type="nucleotide sequence ID" value="NZ_CP028844.1"/>
</dbReference>
<evidence type="ECO:0000313" key="2">
    <source>
        <dbReference type="EMBL" id="AWB25666.1"/>
    </source>
</evidence>
<evidence type="ECO:0000313" key="3">
    <source>
        <dbReference type="Proteomes" id="UP000244755"/>
    </source>
</evidence>
<dbReference type="OrthoDB" id="8255121at2"/>
<dbReference type="InterPro" id="IPR036388">
    <property type="entry name" value="WH-like_DNA-bd_sf"/>
</dbReference>
<dbReference type="PANTHER" id="PTHR33164">
    <property type="entry name" value="TRANSCRIPTIONAL REGULATOR, MARR FAMILY"/>
    <property type="match status" value="1"/>
</dbReference>
<dbReference type="InterPro" id="IPR036390">
    <property type="entry name" value="WH_DNA-bd_sf"/>
</dbReference>
<reference evidence="2 3" key="1">
    <citation type="submission" date="2018-04" db="EMBL/GenBank/DDBJ databases">
        <title>Methylobacterium sp. PR1016A genome.</title>
        <authorList>
            <person name="Park W."/>
        </authorList>
    </citation>
    <scope>NUCLEOTIDE SEQUENCE [LARGE SCALE GENOMIC DNA]</scope>
    <source>
        <strain evidence="2 3">PR1016A</strain>
    </source>
</reference>
<dbReference type="Pfam" id="PF12802">
    <property type="entry name" value="MarR_2"/>
    <property type="match status" value="1"/>
</dbReference>
<dbReference type="SUPFAM" id="SSF46785">
    <property type="entry name" value="Winged helix' DNA-binding domain"/>
    <property type="match status" value="1"/>
</dbReference>
<dbReference type="PRINTS" id="PR00598">
    <property type="entry name" value="HTHMARR"/>
</dbReference>
<keyword evidence="3" id="KW-1185">Reference proteome</keyword>
<dbReference type="GO" id="GO:0006950">
    <property type="term" value="P:response to stress"/>
    <property type="evidence" value="ECO:0007669"/>
    <property type="project" value="TreeGrafter"/>
</dbReference>
<dbReference type="EMBL" id="CP028844">
    <property type="protein sequence ID" value="AWB25666.1"/>
    <property type="molecule type" value="Genomic_DNA"/>
</dbReference>
<evidence type="ECO:0000259" key="1">
    <source>
        <dbReference type="PROSITE" id="PS50995"/>
    </source>
</evidence>
<sequence>MSAYTVSKPELMPGQNDIEFRAFIQNFLAFSARVAQCRAGFGSRIGLSGVAYTTLISIAHLEGDEGVGVSQLAEHLHLSGAFVTIEVNKLVTEGLVAKRRHERDRRRVLLSLTDEGRRRLVGLRPVLAPVNDALFGCLSAEEFRVLAGLMARLVPCGDDATALLETLAEPGTSEGPAAG</sequence>
<name>A0A2R4WVX0_9HYPH</name>
<accession>A0A2R4WVX0</accession>
<dbReference type="InterPro" id="IPR000835">
    <property type="entry name" value="HTH_MarR-typ"/>
</dbReference>
<protein>
    <submittedName>
        <fullName evidence="2">MarR family transcriptional regulator</fullName>
    </submittedName>
</protein>
<dbReference type="GO" id="GO:0003700">
    <property type="term" value="F:DNA-binding transcription factor activity"/>
    <property type="evidence" value="ECO:0007669"/>
    <property type="project" value="InterPro"/>
</dbReference>
<dbReference type="PANTHER" id="PTHR33164:SF43">
    <property type="entry name" value="HTH-TYPE TRANSCRIPTIONAL REPRESSOR YETL"/>
    <property type="match status" value="1"/>
</dbReference>
<gene>
    <name evidence="2" type="ORF">DA075_32985</name>
</gene>
<dbReference type="SMART" id="SM00347">
    <property type="entry name" value="HTH_MARR"/>
    <property type="match status" value="1"/>
</dbReference>
<dbReference type="Gene3D" id="1.10.10.10">
    <property type="entry name" value="Winged helix-like DNA-binding domain superfamily/Winged helix DNA-binding domain"/>
    <property type="match status" value="1"/>
</dbReference>
<feature type="domain" description="HTH marR-type" evidence="1">
    <location>
        <begin position="16"/>
        <end position="155"/>
    </location>
</feature>
<dbReference type="AlphaFoldDB" id="A0A2R4WVX0"/>
<dbReference type="InterPro" id="IPR039422">
    <property type="entry name" value="MarR/SlyA-like"/>
</dbReference>